<protein>
    <submittedName>
        <fullName evidence="2">Ribosomal L7Ae/L30e/S12e/Gadd45 family protein</fullName>
    </submittedName>
</protein>
<gene>
    <name evidence="2" type="ORF">LSG31_16005</name>
</gene>
<dbReference type="Gene3D" id="3.30.1330.30">
    <property type="match status" value="1"/>
</dbReference>
<dbReference type="EMBL" id="CP089291">
    <property type="protein sequence ID" value="UOF89393.1"/>
    <property type="molecule type" value="Genomic_DNA"/>
</dbReference>
<dbReference type="RefSeq" id="WP_347436080.1">
    <property type="nucleotide sequence ID" value="NZ_CP089291.1"/>
</dbReference>
<dbReference type="SUPFAM" id="SSF55315">
    <property type="entry name" value="L30e-like"/>
    <property type="match status" value="1"/>
</dbReference>
<evidence type="ECO:0000313" key="2">
    <source>
        <dbReference type="EMBL" id="UOF89393.1"/>
    </source>
</evidence>
<name>A0ABY4CG60_9BACL</name>
<accession>A0ABY4CG60</accession>
<evidence type="ECO:0000259" key="1">
    <source>
        <dbReference type="Pfam" id="PF01248"/>
    </source>
</evidence>
<dbReference type="InterPro" id="IPR004038">
    <property type="entry name" value="Ribosomal_eL8/eL30/eS12/Gad45"/>
</dbReference>
<dbReference type="Proteomes" id="UP000830167">
    <property type="component" value="Chromosome"/>
</dbReference>
<keyword evidence="3" id="KW-1185">Reference proteome</keyword>
<proteinExistence type="predicted"/>
<reference evidence="2" key="1">
    <citation type="submission" date="2021-12" db="EMBL/GenBank/DDBJ databases">
        <title>Alicyclobacillaceae gen. nov., sp. nov., isolated from chalcocite enrichment system.</title>
        <authorList>
            <person name="Jiang Z."/>
        </authorList>
    </citation>
    <scope>NUCLEOTIDE SEQUENCE</scope>
    <source>
        <strain evidence="2">MYW30-H2</strain>
    </source>
</reference>
<feature type="domain" description="Ribosomal protein eL8/eL30/eS12/Gadd45" evidence="1">
    <location>
        <begin position="9"/>
        <end position="93"/>
    </location>
</feature>
<dbReference type="InterPro" id="IPR029064">
    <property type="entry name" value="Ribosomal_eL30-like_sf"/>
</dbReference>
<evidence type="ECO:0000313" key="3">
    <source>
        <dbReference type="Proteomes" id="UP000830167"/>
    </source>
</evidence>
<sequence>MNHNSNQQKFFQLLGLAMRARSILTGDGTCLQAIRQGQAKAAILAEDAGPNTFKKYHDKCRSYQVPLVVMGDKDTLGQALGKEQRAVIVVTQDGFANRLLELARENNGGDGFDENASL</sequence>
<dbReference type="Pfam" id="PF01248">
    <property type="entry name" value="Ribosomal_L7Ae"/>
    <property type="match status" value="1"/>
</dbReference>
<organism evidence="2 3">
    <name type="scientific">Fodinisporobacter ferrooxydans</name>
    <dbReference type="NCBI Taxonomy" id="2901836"/>
    <lineage>
        <taxon>Bacteria</taxon>
        <taxon>Bacillati</taxon>
        <taxon>Bacillota</taxon>
        <taxon>Bacilli</taxon>
        <taxon>Bacillales</taxon>
        <taxon>Alicyclobacillaceae</taxon>
        <taxon>Fodinisporobacter</taxon>
    </lineage>
</organism>